<sequence>MTVRCGVVVGLLVAVLCGASGCYHMRLLPVPLESADFKATQPMGRAVAEFEKRLLQDGFLLEAVDAGGGVILTGYRFFYNDTGFGQPAGGRDYYYRLKVNVTPEGQGVTVRLTPFDLELRTFYVYDHEGRLDTLKKRYPYEVYPGMFELEYLKKELQRVKALLAAER</sequence>
<organism evidence="1 2">
    <name type="scientific">Geomobilimonas luticola</name>
    <dbReference type="NCBI Taxonomy" id="1114878"/>
    <lineage>
        <taxon>Bacteria</taxon>
        <taxon>Pseudomonadati</taxon>
        <taxon>Thermodesulfobacteriota</taxon>
        <taxon>Desulfuromonadia</taxon>
        <taxon>Geobacterales</taxon>
        <taxon>Geobacteraceae</taxon>
        <taxon>Geomobilimonas</taxon>
    </lineage>
</organism>
<proteinExistence type="predicted"/>
<evidence type="ECO:0000313" key="2">
    <source>
        <dbReference type="Proteomes" id="UP000756860"/>
    </source>
</evidence>
<evidence type="ECO:0008006" key="3">
    <source>
        <dbReference type="Google" id="ProtNLM"/>
    </source>
</evidence>
<gene>
    <name evidence="1" type="ORF">KI810_02150</name>
</gene>
<keyword evidence="2" id="KW-1185">Reference proteome</keyword>
<reference evidence="1 2" key="1">
    <citation type="submission" date="2021-05" db="EMBL/GenBank/DDBJ databases">
        <title>The draft genome of Geobacter luticola JCM 17780.</title>
        <authorList>
            <person name="Xu Z."/>
            <person name="Masuda Y."/>
            <person name="Itoh H."/>
            <person name="Senoo K."/>
        </authorList>
    </citation>
    <scope>NUCLEOTIDE SEQUENCE [LARGE SCALE GENOMIC DNA]</scope>
    <source>
        <strain evidence="1 2">JCM 17780</strain>
    </source>
</reference>
<evidence type="ECO:0000313" key="1">
    <source>
        <dbReference type="EMBL" id="MBT0651845.1"/>
    </source>
</evidence>
<comment type="caution">
    <text evidence="1">The sequence shown here is derived from an EMBL/GenBank/DDBJ whole genome shotgun (WGS) entry which is preliminary data.</text>
</comment>
<dbReference type="EMBL" id="JAHCVK010000001">
    <property type="protein sequence ID" value="MBT0651845.1"/>
    <property type="molecule type" value="Genomic_DNA"/>
</dbReference>
<accession>A0ABS5S9L9</accession>
<dbReference type="PROSITE" id="PS51257">
    <property type="entry name" value="PROKAR_LIPOPROTEIN"/>
    <property type="match status" value="1"/>
</dbReference>
<dbReference type="Proteomes" id="UP000756860">
    <property type="component" value="Unassembled WGS sequence"/>
</dbReference>
<dbReference type="RefSeq" id="WP_214173836.1">
    <property type="nucleotide sequence ID" value="NZ_JAHCVK010000001.1"/>
</dbReference>
<protein>
    <recommendedName>
        <fullName evidence="3">DUF4136 domain-containing protein</fullName>
    </recommendedName>
</protein>
<name>A0ABS5S9L9_9BACT</name>